<proteinExistence type="predicted"/>
<evidence type="ECO:0000313" key="3">
    <source>
        <dbReference type="Proteomes" id="UP000294508"/>
    </source>
</evidence>
<evidence type="ECO:0000256" key="1">
    <source>
        <dbReference type="SAM" id="MobiDB-lite"/>
    </source>
</evidence>
<feature type="region of interest" description="Disordered" evidence="1">
    <location>
        <begin position="58"/>
        <end position="81"/>
    </location>
</feature>
<evidence type="ECO:0000313" key="2">
    <source>
        <dbReference type="EMBL" id="TCO12219.1"/>
    </source>
</evidence>
<dbReference type="Proteomes" id="UP000294508">
    <property type="component" value="Unassembled WGS sequence"/>
</dbReference>
<reference evidence="2 3" key="1">
    <citation type="journal article" date="2015" name="Stand. Genomic Sci.">
        <title>Genomic Encyclopedia of Bacterial and Archaeal Type Strains, Phase III: the genomes of soil and plant-associated and newly described type strains.</title>
        <authorList>
            <person name="Whitman W.B."/>
            <person name="Woyke T."/>
            <person name="Klenk H.P."/>
            <person name="Zhou Y."/>
            <person name="Lilburn T.G."/>
            <person name="Beck B.J."/>
            <person name="De Vos P."/>
            <person name="Vandamme P."/>
            <person name="Eisen J.A."/>
            <person name="Garrity G."/>
            <person name="Hugenholtz P."/>
            <person name="Kyrpides N.C."/>
        </authorList>
    </citation>
    <scope>NUCLEOTIDE SEQUENCE [LARGE SCALE GENOMIC DNA]</scope>
    <source>
        <strain evidence="2 3">VKM Ac-2572</strain>
    </source>
</reference>
<organism evidence="2 3">
    <name type="scientific">Kribbella steppae</name>
    <dbReference type="NCBI Taxonomy" id="2512223"/>
    <lineage>
        <taxon>Bacteria</taxon>
        <taxon>Bacillati</taxon>
        <taxon>Actinomycetota</taxon>
        <taxon>Actinomycetes</taxon>
        <taxon>Propionibacteriales</taxon>
        <taxon>Kribbellaceae</taxon>
        <taxon>Kribbella</taxon>
    </lineage>
</organism>
<name>A0A4R2GR91_9ACTN</name>
<keyword evidence="3" id="KW-1185">Reference proteome</keyword>
<feature type="compositionally biased region" description="Polar residues" evidence="1">
    <location>
        <begin position="60"/>
        <end position="73"/>
    </location>
</feature>
<sequence>MPPVRRIMFTANALPVIGPVNHAVVGDVIVACYEDTAVLSAVGLVVVDEVDEIVDTTVTASGSRPSGPDSAQPSDRAASIA</sequence>
<gene>
    <name evidence="2" type="ORF">EV652_13117</name>
</gene>
<accession>A0A4R2GR91</accession>
<dbReference type="EMBL" id="SLWN01000031">
    <property type="protein sequence ID" value="TCO12219.1"/>
    <property type="molecule type" value="Genomic_DNA"/>
</dbReference>
<comment type="caution">
    <text evidence="2">The sequence shown here is derived from an EMBL/GenBank/DDBJ whole genome shotgun (WGS) entry which is preliminary data.</text>
</comment>
<dbReference type="AlphaFoldDB" id="A0A4R2GR91"/>
<protein>
    <submittedName>
        <fullName evidence="2">Uncharacterized protein</fullName>
    </submittedName>
</protein>